<dbReference type="SUPFAM" id="SSF46785">
    <property type="entry name" value="Winged helix' DNA-binding domain"/>
    <property type="match status" value="1"/>
</dbReference>
<organism evidence="8 9">
    <name type="scientific">Colletotrichum tofieldiae</name>
    <dbReference type="NCBI Taxonomy" id="708197"/>
    <lineage>
        <taxon>Eukaryota</taxon>
        <taxon>Fungi</taxon>
        <taxon>Dikarya</taxon>
        <taxon>Ascomycota</taxon>
        <taxon>Pezizomycotina</taxon>
        <taxon>Sordariomycetes</taxon>
        <taxon>Hypocreomycetidae</taxon>
        <taxon>Glomerellales</taxon>
        <taxon>Glomerellaceae</taxon>
        <taxon>Colletotrichum</taxon>
        <taxon>Colletotrichum spaethianum species complex</taxon>
    </lineage>
</organism>
<protein>
    <submittedName>
        <fullName evidence="8">Forkhead domain-containing protein</fullName>
    </submittedName>
</protein>
<keyword evidence="2 5" id="KW-0238">DNA-binding</keyword>
<proteinExistence type="predicted"/>
<keyword evidence="3" id="KW-0804">Transcription</keyword>
<feature type="compositionally biased region" description="Polar residues" evidence="6">
    <location>
        <begin position="380"/>
        <end position="419"/>
    </location>
</feature>
<keyword evidence="4 5" id="KW-0539">Nucleus</keyword>
<dbReference type="InterPro" id="IPR030456">
    <property type="entry name" value="TF_fork_head_CS_2"/>
</dbReference>
<dbReference type="Gene3D" id="1.10.10.10">
    <property type="entry name" value="Winged helix-like DNA-binding domain superfamily/Winged helix DNA-binding domain"/>
    <property type="match status" value="1"/>
</dbReference>
<feature type="compositionally biased region" description="Basic and acidic residues" evidence="6">
    <location>
        <begin position="352"/>
        <end position="362"/>
    </location>
</feature>
<dbReference type="GO" id="GO:0000981">
    <property type="term" value="F:DNA-binding transcription factor activity, RNA polymerase II-specific"/>
    <property type="evidence" value="ECO:0007669"/>
    <property type="project" value="TreeGrafter"/>
</dbReference>
<dbReference type="STRING" id="708197.A0A166SPD8"/>
<dbReference type="PROSITE" id="PS50039">
    <property type="entry name" value="FORK_HEAD_3"/>
    <property type="match status" value="1"/>
</dbReference>
<dbReference type="AlphaFoldDB" id="A0A166SPD8"/>
<feature type="compositionally biased region" description="Polar residues" evidence="6">
    <location>
        <begin position="313"/>
        <end position="324"/>
    </location>
</feature>
<name>A0A166SPD8_9PEZI</name>
<evidence type="ECO:0000256" key="4">
    <source>
        <dbReference type="ARBA" id="ARBA00023242"/>
    </source>
</evidence>
<feature type="domain" description="Fork-head" evidence="7">
    <location>
        <begin position="189"/>
        <end position="289"/>
    </location>
</feature>
<dbReference type="InterPro" id="IPR036390">
    <property type="entry name" value="WH_DNA-bd_sf"/>
</dbReference>
<dbReference type="GO" id="GO:0005634">
    <property type="term" value="C:nucleus"/>
    <property type="evidence" value="ECO:0007669"/>
    <property type="project" value="UniProtKB-SubCell"/>
</dbReference>
<keyword evidence="9" id="KW-1185">Reference proteome</keyword>
<feature type="DNA-binding region" description="Fork-head" evidence="5">
    <location>
        <begin position="189"/>
        <end position="289"/>
    </location>
</feature>
<gene>
    <name evidence="8" type="ORF">CT0861_12384</name>
</gene>
<evidence type="ECO:0000256" key="2">
    <source>
        <dbReference type="ARBA" id="ARBA00023125"/>
    </source>
</evidence>
<dbReference type="EMBL" id="LFIV01000080">
    <property type="protein sequence ID" value="KZL71002.1"/>
    <property type="molecule type" value="Genomic_DNA"/>
</dbReference>
<dbReference type="PANTHER" id="PTHR46078:SF2">
    <property type="entry name" value="FORK-HEAD DOMAIN-CONTAINING PROTEIN"/>
    <property type="match status" value="1"/>
</dbReference>
<evidence type="ECO:0000313" key="9">
    <source>
        <dbReference type="Proteomes" id="UP000076552"/>
    </source>
</evidence>
<dbReference type="InterPro" id="IPR036388">
    <property type="entry name" value="WH-like_DNA-bd_sf"/>
</dbReference>
<evidence type="ECO:0000259" key="7">
    <source>
        <dbReference type="PROSITE" id="PS50039"/>
    </source>
</evidence>
<dbReference type="InterPro" id="IPR001766">
    <property type="entry name" value="Fork_head_dom"/>
</dbReference>
<evidence type="ECO:0000256" key="3">
    <source>
        <dbReference type="ARBA" id="ARBA00023163"/>
    </source>
</evidence>
<evidence type="ECO:0000256" key="5">
    <source>
        <dbReference type="PROSITE-ProRule" id="PRU00089"/>
    </source>
</evidence>
<feature type="compositionally biased region" description="Basic and acidic residues" evidence="6">
    <location>
        <begin position="369"/>
        <end position="379"/>
    </location>
</feature>
<dbReference type="SMART" id="SM00339">
    <property type="entry name" value="FH"/>
    <property type="match status" value="1"/>
</dbReference>
<evidence type="ECO:0000256" key="6">
    <source>
        <dbReference type="SAM" id="MobiDB-lite"/>
    </source>
</evidence>
<sequence length="419" mass="46792">MNQTGWVIPKSTFIEGLDNEKNDNNQNYCNHCRSVPTGCSASPLSQTIWPPDSTHTSFTAVAAYHHLPLHPQGQPPVSGGLNSQMSMPANDLCMEVLYAPVHYNDDTLQHSLGQHQLESERLERPLEGKLHLVEFQSATEASDPSYSGPLASFPSRFMTKPDVLPKLSQQTLPDTSAPFQKNIYNGEPYAKLIHLALKNATNNSMTLQELYWWFEKYTDKPKKTEGNGWRNSIRHNLSVNEAFQRVEQVSSPGSDGCKPGTKKGVPIWFLHRSYIDTVKPTTTFRKGKHDTSRRIRSRHKAVPSGDNDRQDNPPCSRTASHYQNPASPSRTRPRRAVSGGRGGRKITMAASEKFHRQPHDANECSSHYHSQDTMDHYDDSGSTSSMASAYPVTNSSRASGNTRSSMTFMSTWSSRPSQS</sequence>
<dbReference type="PROSITE" id="PS00658">
    <property type="entry name" value="FORK_HEAD_2"/>
    <property type="match status" value="1"/>
</dbReference>
<dbReference type="Pfam" id="PF00250">
    <property type="entry name" value="Forkhead"/>
    <property type="match status" value="1"/>
</dbReference>
<dbReference type="GO" id="GO:0000978">
    <property type="term" value="F:RNA polymerase II cis-regulatory region sequence-specific DNA binding"/>
    <property type="evidence" value="ECO:0007669"/>
    <property type="project" value="TreeGrafter"/>
</dbReference>
<feature type="region of interest" description="Disordered" evidence="6">
    <location>
        <begin position="281"/>
        <end position="419"/>
    </location>
</feature>
<evidence type="ECO:0000256" key="1">
    <source>
        <dbReference type="ARBA" id="ARBA00023015"/>
    </source>
</evidence>
<dbReference type="Proteomes" id="UP000076552">
    <property type="component" value="Unassembled WGS sequence"/>
</dbReference>
<reference evidence="8 9" key="1">
    <citation type="submission" date="2015-06" db="EMBL/GenBank/DDBJ databases">
        <title>Survival trade-offs in plant roots during colonization by closely related pathogenic and mutualistic fungi.</title>
        <authorList>
            <person name="Hacquard S."/>
            <person name="Kracher B."/>
            <person name="Hiruma K."/>
            <person name="Weinman A."/>
            <person name="Muench P."/>
            <person name="Garrido Oter R."/>
            <person name="Ver Loren van Themaat E."/>
            <person name="Dallerey J.-F."/>
            <person name="Damm U."/>
            <person name="Henrissat B."/>
            <person name="Lespinet O."/>
            <person name="Thon M."/>
            <person name="Kemen E."/>
            <person name="McHardy A.C."/>
            <person name="Schulze-Lefert P."/>
            <person name="O'Connell R.J."/>
        </authorList>
    </citation>
    <scope>NUCLEOTIDE SEQUENCE [LARGE SCALE GENOMIC DNA]</scope>
    <source>
        <strain evidence="8 9">0861</strain>
    </source>
</reference>
<evidence type="ECO:0000313" key="8">
    <source>
        <dbReference type="EMBL" id="KZL71002.1"/>
    </source>
</evidence>
<dbReference type="InterPro" id="IPR045912">
    <property type="entry name" value="FOXJ2/3-like"/>
</dbReference>
<comment type="caution">
    <text evidence="8">The sequence shown here is derived from an EMBL/GenBank/DDBJ whole genome shotgun (WGS) entry which is preliminary data.</text>
</comment>
<keyword evidence="1" id="KW-0805">Transcription regulation</keyword>
<comment type="subcellular location">
    <subcellularLocation>
        <location evidence="5">Nucleus</location>
    </subcellularLocation>
</comment>
<accession>A0A166SPD8</accession>
<dbReference type="PANTHER" id="PTHR46078">
    <property type="entry name" value="FORKHEAD BOX PROTEIN J2 FAMILY MEMBER"/>
    <property type="match status" value="1"/>
</dbReference>